<protein>
    <submittedName>
        <fullName evidence="1">Lipopolysaccharide biosynthesis protein</fullName>
    </submittedName>
</protein>
<organism evidence="1 2">
    <name type="scientific">Paenimyroides viscosum</name>
    <dbReference type="NCBI Taxonomy" id="2488729"/>
    <lineage>
        <taxon>Bacteria</taxon>
        <taxon>Pseudomonadati</taxon>
        <taxon>Bacteroidota</taxon>
        <taxon>Flavobacteriia</taxon>
        <taxon>Flavobacteriales</taxon>
        <taxon>Flavobacteriaceae</taxon>
        <taxon>Paenimyroides</taxon>
    </lineage>
</organism>
<dbReference type="RefSeq" id="WP_124900397.1">
    <property type="nucleotide sequence ID" value="NZ_RQTJ01000043.1"/>
</dbReference>
<proteinExistence type="predicted"/>
<dbReference type="PANTHER" id="PTHR41244:SF1">
    <property type="entry name" value="GLYCOSYLTRANSFERASE"/>
    <property type="match status" value="1"/>
</dbReference>
<evidence type="ECO:0000313" key="1">
    <source>
        <dbReference type="EMBL" id="RRA90386.1"/>
    </source>
</evidence>
<dbReference type="EMBL" id="RQTJ01000043">
    <property type="protein sequence ID" value="RRA90386.1"/>
    <property type="molecule type" value="Genomic_DNA"/>
</dbReference>
<comment type="caution">
    <text evidence="1">The sequence shown here is derived from an EMBL/GenBank/DDBJ whole genome shotgun (WGS) entry which is preliminary data.</text>
</comment>
<dbReference type="OrthoDB" id="9816424at2"/>
<accession>A0A3P1AN59</accession>
<gene>
    <name evidence="1" type="ORF">EG242_13530</name>
</gene>
<dbReference type="Gene3D" id="3.20.20.80">
    <property type="entry name" value="Glycosidases"/>
    <property type="match status" value="1"/>
</dbReference>
<dbReference type="PANTHER" id="PTHR41244">
    <property type="entry name" value="RHAMNAN SYNTHESIS F"/>
    <property type="match status" value="1"/>
</dbReference>
<dbReference type="CDD" id="cd11579">
    <property type="entry name" value="Glyco_tran_WbsX"/>
    <property type="match status" value="1"/>
</dbReference>
<dbReference type="Pfam" id="PF14307">
    <property type="entry name" value="Glyco_tran_WbsX"/>
    <property type="match status" value="1"/>
</dbReference>
<sequence length="361" mass="43099">MKDIKAIAFYLPQFHPVEDNNKWWGNGFTEWTNVGKAKKYFKTHYQPRIPKDLGYYDLRVAETRKAQAEMAKEHGIDAFCYWHYWFGNGKRLLERPLHEVVAINEPDFPFCLGWANESWKGFAHGLKNRNTLIEQLYPGKEDIVNHFYTMLDTFKDKRYLRIEEKLVFLIYKPLADCSIKDFIRMWRALAKENDLNDFYFIGHINNLDQSYDEVLNLGFDAVNTVRIVDFMKNDNLLSRVANKFIKRMLRRPNYFTYSKASKYFYNNTIDNLENVIPSLITGWDHTPRSGKEGLVLTNYTPKSFKEHIEYVFENVSKKENKLIFVKSWNEWAEGNYLEPDLKFGRQFLEIFKDVKIKYLNR</sequence>
<dbReference type="AlphaFoldDB" id="A0A3P1AN59"/>
<evidence type="ECO:0000313" key="2">
    <source>
        <dbReference type="Proteomes" id="UP000268372"/>
    </source>
</evidence>
<reference evidence="1 2" key="1">
    <citation type="submission" date="2018-11" db="EMBL/GenBank/DDBJ databases">
        <title>Flavobacterium sp. nov., YIM 102796 draft genome.</title>
        <authorList>
            <person name="Li G."/>
            <person name="Jiang Y."/>
        </authorList>
    </citation>
    <scope>NUCLEOTIDE SEQUENCE [LARGE SCALE GENOMIC DNA]</scope>
    <source>
        <strain evidence="1 2">YIM 102796</strain>
    </source>
</reference>
<dbReference type="Proteomes" id="UP000268372">
    <property type="component" value="Unassembled WGS sequence"/>
</dbReference>
<name>A0A3P1AN59_9FLAO</name>
<keyword evidence="2" id="KW-1185">Reference proteome</keyword>
<dbReference type="InterPro" id="IPR032719">
    <property type="entry name" value="WbsX"/>
</dbReference>